<organism evidence="1 2">
    <name type="scientific">Stenotrophomonas pavanii</name>
    <dbReference type="NCBI Taxonomy" id="487698"/>
    <lineage>
        <taxon>Bacteria</taxon>
        <taxon>Pseudomonadati</taxon>
        <taxon>Pseudomonadota</taxon>
        <taxon>Gammaproteobacteria</taxon>
        <taxon>Lysobacterales</taxon>
        <taxon>Lysobacteraceae</taxon>
        <taxon>Stenotrophomonas</taxon>
    </lineage>
</organism>
<protein>
    <submittedName>
        <fullName evidence="1">Uncharacterized protein</fullName>
    </submittedName>
</protein>
<evidence type="ECO:0000313" key="1">
    <source>
        <dbReference type="EMBL" id="BCX44426.1"/>
    </source>
</evidence>
<keyword evidence="2" id="KW-1185">Reference proteome</keyword>
<gene>
    <name evidence="1" type="ORF">STNY_R26320</name>
</gene>
<evidence type="ECO:0000313" key="2">
    <source>
        <dbReference type="Proteomes" id="UP000825066"/>
    </source>
</evidence>
<sequence>MAARKILAQFTTDQLLEEVVRRRNERKDVGDVEPCDECRHFKFWTADSEPPKDYNPCNLGKRMSFHIAGEGEDPHSSIGYYRRVCPSRMSREGAR</sequence>
<name>A0ABM7R8A1_9GAMM</name>
<proteinExistence type="predicted"/>
<reference evidence="1 2" key="1">
    <citation type="submission" date="2021-05" db="EMBL/GenBank/DDBJ databases">
        <title>Complete Genome Sequence of Stenotrophomonas pavanii strain Y.</title>
        <authorList>
            <person name="Dohra H."/>
            <person name="Mohad Din A.R.J."/>
            <person name="Suzuki K."/>
            <person name="Fatma A."/>
            <person name="Honjyo M."/>
            <person name="Nishimura T."/>
            <person name="Moriuch R."/>
            <person name="Masuda K."/>
            <person name="Minoura A."/>
            <person name="Tashiro Y."/>
            <person name="Futamata H."/>
        </authorList>
    </citation>
    <scope>NUCLEOTIDE SEQUENCE [LARGE SCALE GENOMIC DNA]</scope>
    <source>
        <strain evidence="2">Y</strain>
    </source>
</reference>
<dbReference type="Proteomes" id="UP000825066">
    <property type="component" value="Chromosome"/>
</dbReference>
<accession>A0ABM7R8A1</accession>
<dbReference type="EMBL" id="AP024684">
    <property type="protein sequence ID" value="BCX44426.1"/>
    <property type="molecule type" value="Genomic_DNA"/>
</dbReference>
<dbReference type="RefSeq" id="WP_130767920.1">
    <property type="nucleotide sequence ID" value="NZ_AP024684.1"/>
</dbReference>